<dbReference type="EMBL" id="LGAV01000002">
    <property type="protein sequence ID" value="KOS15767.1"/>
    <property type="molecule type" value="Genomic_DNA"/>
</dbReference>
<name>A0A0M8MSB2_9BASI</name>
<gene>
    <name evidence="1" type="ORF">Malapachy_2206</name>
</gene>
<proteinExistence type="predicted"/>
<keyword evidence="2" id="KW-1185">Reference proteome</keyword>
<sequence>MISREAVIAISLALRKRGGVYYLATKFPAYLETISQYLQDTSMPWFALEGDTTTEAAPRSVRTL</sequence>
<evidence type="ECO:0000313" key="2">
    <source>
        <dbReference type="Proteomes" id="UP000037751"/>
    </source>
</evidence>
<evidence type="ECO:0000313" key="1">
    <source>
        <dbReference type="EMBL" id="KOS15767.1"/>
    </source>
</evidence>
<organism evidence="1 2">
    <name type="scientific">Malassezia pachydermatis</name>
    <dbReference type="NCBI Taxonomy" id="77020"/>
    <lineage>
        <taxon>Eukaryota</taxon>
        <taxon>Fungi</taxon>
        <taxon>Dikarya</taxon>
        <taxon>Basidiomycota</taxon>
        <taxon>Ustilaginomycotina</taxon>
        <taxon>Malasseziomycetes</taxon>
        <taxon>Malasseziales</taxon>
        <taxon>Malasseziaceae</taxon>
        <taxon>Malassezia</taxon>
    </lineage>
</organism>
<dbReference type="Proteomes" id="UP000037751">
    <property type="component" value="Unassembled WGS sequence"/>
</dbReference>
<reference evidence="1 2" key="1">
    <citation type="submission" date="2015-07" db="EMBL/GenBank/DDBJ databases">
        <title>Draft Genome Sequence of Malassezia furfur CBS1878 and Malassezia pachydermatis CBS1879.</title>
        <authorList>
            <person name="Triana S."/>
            <person name="Ohm R."/>
            <person name="Gonzalez A."/>
            <person name="DeCock H."/>
            <person name="Restrepo S."/>
            <person name="Celis A."/>
        </authorList>
    </citation>
    <scope>NUCLEOTIDE SEQUENCE [LARGE SCALE GENOMIC DNA]</scope>
    <source>
        <strain evidence="1 2">CBS 1879</strain>
    </source>
</reference>
<dbReference type="VEuPathDB" id="FungiDB:Malapachy_2206"/>
<dbReference type="RefSeq" id="XP_017993399.1">
    <property type="nucleotide sequence ID" value="XM_018136698.1"/>
</dbReference>
<protein>
    <submittedName>
        <fullName evidence="1">Uncharacterized protein</fullName>
    </submittedName>
</protein>
<dbReference type="AlphaFoldDB" id="A0A0M8MSB2"/>
<comment type="caution">
    <text evidence="1">The sequence shown here is derived from an EMBL/GenBank/DDBJ whole genome shotgun (WGS) entry which is preliminary data.</text>
</comment>
<accession>A0A0M8MSB2</accession>
<dbReference type="GeneID" id="28728573"/>